<feature type="domain" description="Major facilitator superfamily (MFS) profile" evidence="6">
    <location>
        <begin position="1"/>
        <end position="379"/>
    </location>
</feature>
<dbReference type="GO" id="GO:0016020">
    <property type="term" value="C:membrane"/>
    <property type="evidence" value="ECO:0007669"/>
    <property type="project" value="UniProtKB-SubCell"/>
</dbReference>
<dbReference type="InterPro" id="IPR005829">
    <property type="entry name" value="Sugar_transporter_CS"/>
</dbReference>
<evidence type="ECO:0000256" key="5">
    <source>
        <dbReference type="SAM" id="Phobius"/>
    </source>
</evidence>
<feature type="transmembrane region" description="Helical" evidence="5">
    <location>
        <begin position="356"/>
        <end position="376"/>
    </location>
</feature>
<gene>
    <name evidence="7" type="ORF">NUU61_001810</name>
</gene>
<dbReference type="Gene3D" id="1.20.1250.20">
    <property type="entry name" value="MFS general substrate transporter like domains"/>
    <property type="match status" value="1"/>
</dbReference>
<dbReference type="PROSITE" id="PS50850">
    <property type="entry name" value="MFS"/>
    <property type="match status" value="1"/>
</dbReference>
<dbReference type="InterPro" id="IPR011701">
    <property type="entry name" value="MFS"/>
</dbReference>
<reference evidence="7" key="2">
    <citation type="journal article" date="2023" name="IMA Fungus">
        <title>Comparative genomic study of the Penicillium genus elucidates a diverse pangenome and 15 lateral gene transfer events.</title>
        <authorList>
            <person name="Petersen C."/>
            <person name="Sorensen T."/>
            <person name="Nielsen M.R."/>
            <person name="Sondergaard T.E."/>
            <person name="Sorensen J.L."/>
            <person name="Fitzpatrick D.A."/>
            <person name="Frisvad J.C."/>
            <person name="Nielsen K.L."/>
        </authorList>
    </citation>
    <scope>NUCLEOTIDE SEQUENCE</scope>
    <source>
        <strain evidence="7">IBT 34128</strain>
    </source>
</reference>
<evidence type="ECO:0000313" key="7">
    <source>
        <dbReference type="EMBL" id="KAJ5104463.1"/>
    </source>
</evidence>
<dbReference type="PANTHER" id="PTHR23502">
    <property type="entry name" value="MAJOR FACILITATOR SUPERFAMILY"/>
    <property type="match status" value="1"/>
</dbReference>
<keyword evidence="8" id="KW-1185">Reference proteome</keyword>
<feature type="transmembrane region" description="Helical" evidence="5">
    <location>
        <begin position="87"/>
        <end position="104"/>
    </location>
</feature>
<dbReference type="OrthoDB" id="6770063at2759"/>
<dbReference type="InterPro" id="IPR020846">
    <property type="entry name" value="MFS_dom"/>
</dbReference>
<dbReference type="Pfam" id="PF07690">
    <property type="entry name" value="MFS_1"/>
    <property type="match status" value="1"/>
</dbReference>
<dbReference type="SUPFAM" id="SSF103473">
    <property type="entry name" value="MFS general substrate transporter"/>
    <property type="match status" value="1"/>
</dbReference>
<keyword evidence="3 5" id="KW-1133">Transmembrane helix</keyword>
<dbReference type="InterPro" id="IPR036259">
    <property type="entry name" value="MFS_trans_sf"/>
</dbReference>
<evidence type="ECO:0000256" key="1">
    <source>
        <dbReference type="ARBA" id="ARBA00004141"/>
    </source>
</evidence>
<evidence type="ECO:0000256" key="2">
    <source>
        <dbReference type="ARBA" id="ARBA00022692"/>
    </source>
</evidence>
<keyword evidence="2 5" id="KW-0812">Transmembrane</keyword>
<evidence type="ECO:0000259" key="6">
    <source>
        <dbReference type="PROSITE" id="PS50850"/>
    </source>
</evidence>
<dbReference type="PROSITE" id="PS00216">
    <property type="entry name" value="SUGAR_TRANSPORT_1"/>
    <property type="match status" value="1"/>
</dbReference>
<dbReference type="GO" id="GO:0140115">
    <property type="term" value="P:export across plasma membrane"/>
    <property type="evidence" value="ECO:0007669"/>
    <property type="project" value="UniProtKB-ARBA"/>
</dbReference>
<name>A0A9W9FQJ2_9EURO</name>
<organism evidence="7 8">
    <name type="scientific">Penicillium alfredii</name>
    <dbReference type="NCBI Taxonomy" id="1506179"/>
    <lineage>
        <taxon>Eukaryota</taxon>
        <taxon>Fungi</taxon>
        <taxon>Dikarya</taxon>
        <taxon>Ascomycota</taxon>
        <taxon>Pezizomycotina</taxon>
        <taxon>Eurotiomycetes</taxon>
        <taxon>Eurotiomycetidae</taxon>
        <taxon>Eurotiales</taxon>
        <taxon>Aspergillaceae</taxon>
        <taxon>Penicillium</taxon>
    </lineage>
</organism>
<accession>A0A9W9FQJ2</accession>
<evidence type="ECO:0000256" key="3">
    <source>
        <dbReference type="ARBA" id="ARBA00022989"/>
    </source>
</evidence>
<comment type="subcellular location">
    <subcellularLocation>
        <location evidence="1">Membrane</location>
        <topology evidence="1">Multi-pass membrane protein</topology>
    </subcellularLocation>
</comment>
<dbReference type="EMBL" id="JAPMSZ010000004">
    <property type="protein sequence ID" value="KAJ5104463.1"/>
    <property type="molecule type" value="Genomic_DNA"/>
</dbReference>
<evidence type="ECO:0000256" key="4">
    <source>
        <dbReference type="ARBA" id="ARBA00023136"/>
    </source>
</evidence>
<dbReference type="GO" id="GO:0022857">
    <property type="term" value="F:transmembrane transporter activity"/>
    <property type="evidence" value="ECO:0007669"/>
    <property type="project" value="InterPro"/>
</dbReference>
<dbReference type="RefSeq" id="XP_056513459.1">
    <property type="nucleotide sequence ID" value="XM_056652392.1"/>
</dbReference>
<reference evidence="7" key="1">
    <citation type="submission" date="2022-11" db="EMBL/GenBank/DDBJ databases">
        <authorList>
            <person name="Petersen C."/>
        </authorList>
    </citation>
    <scope>NUCLEOTIDE SEQUENCE</scope>
    <source>
        <strain evidence="7">IBT 34128</strain>
    </source>
</reference>
<dbReference type="GO" id="GO:0042908">
    <property type="term" value="P:xenobiotic transport"/>
    <property type="evidence" value="ECO:0007669"/>
    <property type="project" value="UniProtKB-ARBA"/>
</dbReference>
<keyword evidence="4 5" id="KW-0472">Membrane</keyword>
<dbReference type="Proteomes" id="UP001141434">
    <property type="component" value="Unassembled WGS sequence"/>
</dbReference>
<dbReference type="PANTHER" id="PTHR23502:SF60">
    <property type="entry name" value="MAJOR FACILITATOR SUPERFAMILY (MFS) PROFILE DOMAIN-CONTAINING PROTEIN-RELATED"/>
    <property type="match status" value="1"/>
</dbReference>
<dbReference type="GeneID" id="81391560"/>
<feature type="transmembrane region" description="Helical" evidence="5">
    <location>
        <begin position="56"/>
        <end position="75"/>
    </location>
</feature>
<evidence type="ECO:0000313" key="8">
    <source>
        <dbReference type="Proteomes" id="UP001141434"/>
    </source>
</evidence>
<protein>
    <recommendedName>
        <fullName evidence="6">Major facilitator superfamily (MFS) profile domain-containing protein</fullName>
    </recommendedName>
</protein>
<comment type="caution">
    <text evidence="7">The sequence shown here is derived from an EMBL/GenBank/DDBJ whole genome shotgun (WGS) entry which is preliminary data.</text>
</comment>
<feature type="transmembrane region" description="Helical" evidence="5">
    <location>
        <begin position="313"/>
        <end position="336"/>
    </location>
</feature>
<feature type="transmembrane region" description="Helical" evidence="5">
    <location>
        <begin position="172"/>
        <end position="197"/>
    </location>
</feature>
<sequence length="386" mass="43162">MALSIYLLVTAFGPLVIGPLSEVYGRKPILHGSNFWFLVWNIVCGFAKSKEMLITAPFLAGFGASANYALAKGVLGDVCRPEQRGRLLGVYLLIPLLFAAMSWATSVFQAVMILVSFSLFHETYTPLILRKRAERLRHDTGDLQYETADERLRANRFSSMVLGRALIRPLRLLVFHSIIQITSVLSAFYYGILYIVLSTFSDLWIDQYKQSIDLSGLRYIACALGEVIGSQIEATFMVLSYWRMRSRLNGEPAPESRIPLVLPGSVLRLSSLFLYEWAAEKRLHWAVVDVGIFLNMLGMQINGMPPQACVMEAYSDHISSAMAATQLMCGLTAFLFPLFGPRMYQVFGYGWGNRTIAFIGLAFSIPAPLVIMVFGVKLRAKVQSSY</sequence>
<dbReference type="AlphaFoldDB" id="A0A9W9FQJ2"/>
<proteinExistence type="predicted"/>